<comment type="caution">
    <text evidence="4">The sequence shown here is derived from an EMBL/GenBank/DDBJ whole genome shotgun (WGS) entry which is preliminary data.</text>
</comment>
<evidence type="ECO:0000313" key="4">
    <source>
        <dbReference type="EMBL" id="MTV81748.1"/>
    </source>
</evidence>
<dbReference type="PANTHER" id="PTHR43479:SF7">
    <property type="entry name" value="TETR-FAMILY TRANSCRIPTIONAL REGULATOR"/>
    <property type="match status" value="1"/>
</dbReference>
<dbReference type="EMBL" id="WNJO01000003">
    <property type="protein sequence ID" value="MTV81748.1"/>
    <property type="molecule type" value="Genomic_DNA"/>
</dbReference>
<dbReference type="Gene3D" id="1.10.357.10">
    <property type="entry name" value="Tetracycline Repressor, domain 2"/>
    <property type="match status" value="1"/>
</dbReference>
<proteinExistence type="predicted"/>
<dbReference type="Pfam" id="PF14278">
    <property type="entry name" value="TetR_C_8"/>
    <property type="match status" value="1"/>
</dbReference>
<dbReference type="GO" id="GO:0003677">
    <property type="term" value="F:DNA binding"/>
    <property type="evidence" value="ECO:0007669"/>
    <property type="project" value="UniProtKB-UniRule"/>
</dbReference>
<reference evidence="4 5" key="1">
    <citation type="submission" date="2019-11" db="EMBL/GenBank/DDBJ databases">
        <title>Lactobacillus sp. nov. CRM56-3, isolated from fermented tea leaves.</title>
        <authorList>
            <person name="Phuengjayaem S."/>
            <person name="Tanasupawat S."/>
        </authorList>
    </citation>
    <scope>NUCLEOTIDE SEQUENCE [LARGE SCALE GENOMIC DNA]</scope>
    <source>
        <strain evidence="4 5">CRM56-3</strain>
    </source>
</reference>
<keyword evidence="1 2" id="KW-0238">DNA-binding</keyword>
<protein>
    <submittedName>
        <fullName evidence="4">TetR family transcriptional regulator</fullName>
    </submittedName>
</protein>
<keyword evidence="5" id="KW-1185">Reference proteome</keyword>
<organism evidence="4 5">
    <name type="scientific">Secundilactobacillus folii</name>
    <dbReference type="NCBI Taxonomy" id="2678357"/>
    <lineage>
        <taxon>Bacteria</taxon>
        <taxon>Bacillati</taxon>
        <taxon>Bacillota</taxon>
        <taxon>Bacilli</taxon>
        <taxon>Lactobacillales</taxon>
        <taxon>Lactobacillaceae</taxon>
        <taxon>Secundilactobacillus</taxon>
    </lineage>
</organism>
<feature type="domain" description="HTH tetR-type" evidence="3">
    <location>
        <begin position="14"/>
        <end position="74"/>
    </location>
</feature>
<accession>A0A7X2XVM5</accession>
<gene>
    <name evidence="4" type="ORF">GM612_03645</name>
</gene>
<dbReference type="InterPro" id="IPR009057">
    <property type="entry name" value="Homeodomain-like_sf"/>
</dbReference>
<dbReference type="InterPro" id="IPR001647">
    <property type="entry name" value="HTH_TetR"/>
</dbReference>
<evidence type="ECO:0000256" key="2">
    <source>
        <dbReference type="PROSITE-ProRule" id="PRU00335"/>
    </source>
</evidence>
<dbReference type="AlphaFoldDB" id="A0A7X2XVM5"/>
<evidence type="ECO:0000259" key="3">
    <source>
        <dbReference type="PROSITE" id="PS50977"/>
    </source>
</evidence>
<name>A0A7X2XVM5_9LACO</name>
<dbReference type="PROSITE" id="PS50977">
    <property type="entry name" value="HTH_TETR_2"/>
    <property type="match status" value="1"/>
</dbReference>
<feature type="DNA-binding region" description="H-T-H motif" evidence="2">
    <location>
        <begin position="37"/>
        <end position="56"/>
    </location>
</feature>
<sequence length="195" mass="22370">MGAKKSNRPDRRTIRTQHQLKETFIKILGEKSIDKVTVAELTRACDIGRGTFYIHYKDVYDLYDSIVSDNIENLTAIFNQYYPHDQDNNFAPLAEHFVHYIVENKPVFEVMTNHGSDIKVLNQICDLLIRHIINIEHDDPANMKQMAIIQFAAYGMIGVIVDWLVNKPNARMEDLIQVITTSVGTLRSMCLSAKD</sequence>
<dbReference type="SUPFAM" id="SSF46689">
    <property type="entry name" value="Homeodomain-like"/>
    <property type="match status" value="1"/>
</dbReference>
<evidence type="ECO:0000256" key="1">
    <source>
        <dbReference type="ARBA" id="ARBA00023125"/>
    </source>
</evidence>
<evidence type="ECO:0000313" key="5">
    <source>
        <dbReference type="Proteomes" id="UP000466388"/>
    </source>
</evidence>
<dbReference type="PANTHER" id="PTHR43479">
    <property type="entry name" value="ACREF/ENVCD OPERON REPRESSOR-RELATED"/>
    <property type="match status" value="1"/>
</dbReference>
<dbReference type="Proteomes" id="UP000466388">
    <property type="component" value="Unassembled WGS sequence"/>
</dbReference>
<dbReference type="InterPro" id="IPR039532">
    <property type="entry name" value="TetR_C_Firmicutes"/>
</dbReference>
<dbReference type="InterPro" id="IPR050624">
    <property type="entry name" value="HTH-type_Tx_Regulator"/>
</dbReference>
<dbReference type="RefSeq" id="WP_155431031.1">
    <property type="nucleotide sequence ID" value="NZ_WNJO01000003.1"/>
</dbReference>